<evidence type="ECO:0000313" key="2">
    <source>
        <dbReference type="Proteomes" id="UP000694888"/>
    </source>
</evidence>
<dbReference type="Gene3D" id="3.40.50.150">
    <property type="entry name" value="Vaccinia Virus protein VP39"/>
    <property type="match status" value="1"/>
</dbReference>
<dbReference type="GeneID" id="101848995"/>
<dbReference type="InterPro" id="IPR029063">
    <property type="entry name" value="SAM-dependent_MTases_sf"/>
</dbReference>
<dbReference type="InterPro" id="IPR025714">
    <property type="entry name" value="Methyltranfer_dom"/>
</dbReference>
<dbReference type="Proteomes" id="UP000694888">
    <property type="component" value="Unplaced"/>
</dbReference>
<protein>
    <submittedName>
        <fullName evidence="3">Methyltransferase-like protein 24</fullName>
    </submittedName>
</protein>
<feature type="domain" description="Methyltransferase" evidence="1">
    <location>
        <begin position="112"/>
        <end position="316"/>
    </location>
</feature>
<name>A0ABM0K2D1_APLCA</name>
<gene>
    <name evidence="3" type="primary">LOC101848995</name>
</gene>
<dbReference type="InterPro" id="IPR026913">
    <property type="entry name" value="METTL24"/>
</dbReference>
<accession>A0ABM0K2D1</accession>
<evidence type="ECO:0000313" key="3">
    <source>
        <dbReference type="RefSeq" id="XP_005107106.2"/>
    </source>
</evidence>
<dbReference type="Pfam" id="PF13383">
    <property type="entry name" value="Methyltransf_22"/>
    <property type="match status" value="1"/>
</dbReference>
<dbReference type="RefSeq" id="XP_005107106.2">
    <property type="nucleotide sequence ID" value="XM_005107049.3"/>
</dbReference>
<dbReference type="PANTHER" id="PTHR32026">
    <property type="entry name" value="METHYLTRANSFERASE-LIKE PROTEIN 24"/>
    <property type="match status" value="1"/>
</dbReference>
<dbReference type="SUPFAM" id="SSF53335">
    <property type="entry name" value="S-adenosyl-L-methionine-dependent methyltransferases"/>
    <property type="match status" value="1"/>
</dbReference>
<reference evidence="3" key="1">
    <citation type="submission" date="2025-08" db="UniProtKB">
        <authorList>
            <consortium name="RefSeq"/>
        </authorList>
    </citation>
    <scope>IDENTIFICATION</scope>
</reference>
<organism evidence="2 3">
    <name type="scientific">Aplysia californica</name>
    <name type="common">California sea hare</name>
    <dbReference type="NCBI Taxonomy" id="6500"/>
    <lineage>
        <taxon>Eukaryota</taxon>
        <taxon>Metazoa</taxon>
        <taxon>Spiralia</taxon>
        <taxon>Lophotrochozoa</taxon>
        <taxon>Mollusca</taxon>
        <taxon>Gastropoda</taxon>
        <taxon>Heterobranchia</taxon>
        <taxon>Euthyneura</taxon>
        <taxon>Tectipleura</taxon>
        <taxon>Aplysiida</taxon>
        <taxon>Aplysioidea</taxon>
        <taxon>Aplysiidae</taxon>
        <taxon>Aplysia</taxon>
    </lineage>
</organism>
<sequence length="355" mass="41509">MTGDGKMLTGFLPSRKMILVASVVLLAASFLLYTSAMLATRYRVPAPELIVQTEMPKVRKPVDVGLAKHTTGASVKAKVETEVLRDVVDNSKARSYLKRYNDLFNKNEKNLKVNPNDPSSIKTWWQAAAMIDWYINSPIRYRCKNRVAFGNWHVCQDEPYLVKKPCLVYSFGINFDFSFDDAMGKIGCEVHSFDPSMNTSDHKRNDNVTFHNMGLGSSNSDAFNPRRDMYVQDNQKWRMRTLKSVVQMLKHEQRVIDVLKIDVEGHEWAVMENMMETDMFQYVRQFMLEYHLFPTWPAKEDYVHLYKLYTKLREMGLREFAIGPHPKTLKVDKFNNQGDSEYINYFFKRKENWRS</sequence>
<dbReference type="PANTHER" id="PTHR32026:SF10">
    <property type="entry name" value="METHYLTRANSFERASE-LIKE PROTEIN 24-RELATED"/>
    <property type="match status" value="1"/>
</dbReference>
<proteinExistence type="predicted"/>
<keyword evidence="2" id="KW-1185">Reference proteome</keyword>
<evidence type="ECO:0000259" key="1">
    <source>
        <dbReference type="Pfam" id="PF13383"/>
    </source>
</evidence>